<proteinExistence type="predicted"/>
<evidence type="ECO:0000313" key="2">
    <source>
        <dbReference type="WBParaSite" id="Hba_04424"/>
    </source>
</evidence>
<dbReference type="WBParaSite" id="Hba_04424">
    <property type="protein sequence ID" value="Hba_04424"/>
    <property type="gene ID" value="Hba_04424"/>
</dbReference>
<dbReference type="Proteomes" id="UP000095283">
    <property type="component" value="Unplaced"/>
</dbReference>
<evidence type="ECO:0000313" key="1">
    <source>
        <dbReference type="Proteomes" id="UP000095283"/>
    </source>
</evidence>
<protein>
    <submittedName>
        <fullName evidence="2">ABC transporter permease</fullName>
    </submittedName>
</protein>
<reference evidence="2" key="1">
    <citation type="submission" date="2016-11" db="UniProtKB">
        <authorList>
            <consortium name="WormBaseParasite"/>
        </authorList>
    </citation>
    <scope>IDENTIFICATION</scope>
</reference>
<dbReference type="AlphaFoldDB" id="A0A1I7WHE8"/>
<accession>A0A1I7WHE8</accession>
<name>A0A1I7WHE8_HETBA</name>
<sequence length="35" mass="4464">MLNMKSFFVTTYDRLFKYVIRYQFKNLIYFISIIF</sequence>
<keyword evidence="1" id="KW-1185">Reference proteome</keyword>
<organism evidence="1 2">
    <name type="scientific">Heterorhabditis bacteriophora</name>
    <name type="common">Entomopathogenic nematode worm</name>
    <dbReference type="NCBI Taxonomy" id="37862"/>
    <lineage>
        <taxon>Eukaryota</taxon>
        <taxon>Metazoa</taxon>
        <taxon>Ecdysozoa</taxon>
        <taxon>Nematoda</taxon>
        <taxon>Chromadorea</taxon>
        <taxon>Rhabditida</taxon>
        <taxon>Rhabditina</taxon>
        <taxon>Rhabditomorpha</taxon>
        <taxon>Strongyloidea</taxon>
        <taxon>Heterorhabditidae</taxon>
        <taxon>Heterorhabditis</taxon>
    </lineage>
</organism>